<keyword evidence="1" id="KW-0732">Signal</keyword>
<feature type="signal peptide" evidence="1">
    <location>
        <begin position="1"/>
        <end position="30"/>
    </location>
</feature>
<comment type="caution">
    <text evidence="2">The sequence shown here is derived from an EMBL/GenBank/DDBJ whole genome shotgun (WGS) entry which is preliminary data.</text>
</comment>
<reference evidence="2 3" key="1">
    <citation type="submission" date="2019-10" db="EMBL/GenBank/DDBJ databases">
        <title>Actinomadura rubteroloni sp. nov. and Actinomadura macrotermitis sp. nov., isolated from the gut of fungus growing-termite Macrotermes natalensis.</title>
        <authorList>
            <person name="Benndorf R."/>
            <person name="Martin K."/>
            <person name="Kuefner M."/>
            <person name="De Beer W."/>
            <person name="Kaster A.-K."/>
            <person name="Vollmers J."/>
            <person name="Poulsen M."/>
            <person name="Beemelmanns C."/>
        </authorList>
    </citation>
    <scope>NUCLEOTIDE SEQUENCE [LARGE SCALE GENOMIC DNA]</scope>
    <source>
        <strain evidence="2 3">RB68</strain>
    </source>
</reference>
<evidence type="ECO:0000313" key="2">
    <source>
        <dbReference type="EMBL" id="MQY03504.1"/>
    </source>
</evidence>
<feature type="chain" id="PRO_5038678490" description="Peptidase inhibitor family I36" evidence="1">
    <location>
        <begin position="31"/>
        <end position="152"/>
    </location>
</feature>
<protein>
    <recommendedName>
        <fullName evidence="4">Peptidase inhibitor family I36</fullName>
    </recommendedName>
</protein>
<evidence type="ECO:0000256" key="1">
    <source>
        <dbReference type="SAM" id="SignalP"/>
    </source>
</evidence>
<name>A0A7K0BS41_9ACTN</name>
<keyword evidence="3" id="KW-1185">Reference proteome</keyword>
<sequence length="152" mass="16122">MEFKMPNRVLRFTAALAMPCLLSLSTTYGAVAEAASSARTAASTVNGCPTPVEPYGLGWVCFYSERDYGGSKIAIDLSKIPTASGSPKQSLATWGFAYKATSWTFTDKYCQGTVFNSSGALLWYMGNGSGSSSPFVGATNDNKATSFRVVCD</sequence>
<dbReference type="AlphaFoldDB" id="A0A7K0BS41"/>
<evidence type="ECO:0008006" key="4">
    <source>
        <dbReference type="Google" id="ProtNLM"/>
    </source>
</evidence>
<evidence type="ECO:0000313" key="3">
    <source>
        <dbReference type="Proteomes" id="UP000487268"/>
    </source>
</evidence>
<dbReference type="EMBL" id="WEGH01000001">
    <property type="protein sequence ID" value="MQY03504.1"/>
    <property type="molecule type" value="Genomic_DNA"/>
</dbReference>
<dbReference type="RefSeq" id="WP_235958778.1">
    <property type="nucleotide sequence ID" value="NZ_WEGH01000001.1"/>
</dbReference>
<accession>A0A7K0BS41</accession>
<proteinExistence type="predicted"/>
<dbReference type="Proteomes" id="UP000487268">
    <property type="component" value="Unassembled WGS sequence"/>
</dbReference>
<gene>
    <name evidence="2" type="ORF">ACRB68_15470</name>
</gene>
<organism evidence="2 3">
    <name type="scientific">Actinomadura macrotermitis</name>
    <dbReference type="NCBI Taxonomy" id="2585200"/>
    <lineage>
        <taxon>Bacteria</taxon>
        <taxon>Bacillati</taxon>
        <taxon>Actinomycetota</taxon>
        <taxon>Actinomycetes</taxon>
        <taxon>Streptosporangiales</taxon>
        <taxon>Thermomonosporaceae</taxon>
        <taxon>Actinomadura</taxon>
    </lineage>
</organism>